<dbReference type="AlphaFoldDB" id="A0A381W2F2"/>
<dbReference type="InterPro" id="IPR011042">
    <property type="entry name" value="6-blade_b-propeller_TolB-like"/>
</dbReference>
<sequence length="368" mass="40501">MKISLLTIISFICFSLYANHHEKAYKFETIAEGLSFPWGIAFLSNDEILVTEKTGQLRIIQDGKLLEDPITGVPDSLFRGQGGLEGIVLHPNFANNKYLYLSFSETDADNKKTNTLRVVRGKLEGQSLTNVETIFRASPSRKTANHYGAKMVFLKDGTLLITSGDGFSYREEAQKLDNHFGKVIRVNDDGSIPADNPFVSTPGAKPEIWSYGHRNLQGIVINSDGSVVYEHEHGPRGGDELNIVQKGKNYGWPAITYGIDYSGALISPFKEKEGMEQPIKYWVPSIAPSGMTFYDGDLFPAWKGNLFISALVPGDVRRVSIEGGIAVDEETLFDTLGRIRNVVSAPDGSLVLATDSPKGKLIRVVPNN</sequence>
<evidence type="ECO:0000259" key="1">
    <source>
        <dbReference type="Pfam" id="PF07995"/>
    </source>
</evidence>
<gene>
    <name evidence="2" type="ORF">METZ01_LOCUS99580</name>
</gene>
<evidence type="ECO:0000313" key="2">
    <source>
        <dbReference type="EMBL" id="SVA46726.1"/>
    </source>
</evidence>
<reference evidence="2" key="1">
    <citation type="submission" date="2018-05" db="EMBL/GenBank/DDBJ databases">
        <authorList>
            <person name="Lanie J.A."/>
            <person name="Ng W.-L."/>
            <person name="Kazmierczak K.M."/>
            <person name="Andrzejewski T.M."/>
            <person name="Davidsen T.M."/>
            <person name="Wayne K.J."/>
            <person name="Tettelin H."/>
            <person name="Glass J.I."/>
            <person name="Rusch D."/>
            <person name="Podicherti R."/>
            <person name="Tsui H.-C.T."/>
            <person name="Winkler M.E."/>
        </authorList>
    </citation>
    <scope>NUCLEOTIDE SEQUENCE</scope>
</reference>
<name>A0A381W2F2_9ZZZZ</name>
<accession>A0A381W2F2</accession>
<dbReference type="SUPFAM" id="SSF50952">
    <property type="entry name" value="Soluble quinoprotein glucose dehydrogenase"/>
    <property type="match status" value="1"/>
</dbReference>
<dbReference type="EMBL" id="UINC01010512">
    <property type="protein sequence ID" value="SVA46726.1"/>
    <property type="molecule type" value="Genomic_DNA"/>
</dbReference>
<proteinExistence type="predicted"/>
<organism evidence="2">
    <name type="scientific">marine metagenome</name>
    <dbReference type="NCBI Taxonomy" id="408172"/>
    <lineage>
        <taxon>unclassified sequences</taxon>
        <taxon>metagenomes</taxon>
        <taxon>ecological metagenomes</taxon>
    </lineage>
</organism>
<dbReference type="Gene3D" id="2.120.10.30">
    <property type="entry name" value="TolB, C-terminal domain"/>
    <property type="match status" value="1"/>
</dbReference>
<dbReference type="PANTHER" id="PTHR19328:SF75">
    <property type="entry name" value="ALDOSE SUGAR DEHYDROGENASE YLII"/>
    <property type="match status" value="1"/>
</dbReference>
<dbReference type="InterPro" id="IPR012938">
    <property type="entry name" value="Glc/Sorbosone_DH"/>
</dbReference>
<dbReference type="InterPro" id="IPR011041">
    <property type="entry name" value="Quinoprot_gluc/sorb_DH_b-prop"/>
</dbReference>
<protein>
    <recommendedName>
        <fullName evidence="1">Glucose/Sorbosone dehydrogenase domain-containing protein</fullName>
    </recommendedName>
</protein>
<feature type="domain" description="Glucose/Sorbosone dehydrogenase" evidence="1">
    <location>
        <begin position="35"/>
        <end position="363"/>
    </location>
</feature>
<dbReference type="PANTHER" id="PTHR19328">
    <property type="entry name" value="HEDGEHOG-INTERACTING PROTEIN"/>
    <property type="match status" value="1"/>
</dbReference>
<dbReference type="Pfam" id="PF07995">
    <property type="entry name" value="GSDH"/>
    <property type="match status" value="1"/>
</dbReference>